<organism evidence="2 3">
    <name type="scientific">Aspergillus fumigatiaffinis</name>
    <dbReference type="NCBI Taxonomy" id="340414"/>
    <lineage>
        <taxon>Eukaryota</taxon>
        <taxon>Fungi</taxon>
        <taxon>Dikarya</taxon>
        <taxon>Ascomycota</taxon>
        <taxon>Pezizomycotina</taxon>
        <taxon>Eurotiomycetes</taxon>
        <taxon>Eurotiomycetidae</taxon>
        <taxon>Eurotiales</taxon>
        <taxon>Aspergillaceae</taxon>
        <taxon>Aspergillus</taxon>
        <taxon>Aspergillus subgen. Fumigati</taxon>
    </lineage>
</organism>
<feature type="region of interest" description="Disordered" evidence="1">
    <location>
        <begin position="166"/>
        <end position="188"/>
    </location>
</feature>
<evidence type="ECO:0000256" key="1">
    <source>
        <dbReference type="SAM" id="MobiDB-lite"/>
    </source>
</evidence>
<reference evidence="2" key="2">
    <citation type="submission" date="2020-04" db="EMBL/GenBank/DDBJ databases">
        <authorList>
            <person name="Santos R.A.C."/>
            <person name="Steenwyk J.L."/>
            <person name="Rivero-Menendez O."/>
            <person name="Mead M.E."/>
            <person name="Silva L.P."/>
            <person name="Bastos R.W."/>
            <person name="Alastruey-Izquierdo A."/>
            <person name="Goldman G.H."/>
            <person name="Rokas A."/>
        </authorList>
    </citation>
    <scope>NUCLEOTIDE SEQUENCE</scope>
    <source>
        <strain evidence="2">CNM-CM6805</strain>
    </source>
</reference>
<keyword evidence="3" id="KW-1185">Reference proteome</keyword>
<feature type="compositionally biased region" description="Basic and acidic residues" evidence="1">
    <location>
        <begin position="124"/>
        <end position="136"/>
    </location>
</feature>
<sequence length="238" mass="26551">MTRRHRSYKGHSWTEEELNLVCYLRSIRHWRFTQIQRAKFPLLSRHAVGGAYRKLPPAERTRRALAVASVLAKSRDTAGRKSPHQAQGASSSPERGPRPLNSANTEIGHAPLTSGDNNSTRYSLRPDRPTTFPERKPRYTVDRVRFPHFFESYSRYLKACELPDSEYVPPSHTPTPSSSDRSPSVISSLPSAASSLELFGLEARSLNSSDCDPSVASNVPDDGSSSEFFSPEEHLSTP</sequence>
<name>A0A8H4GP93_9EURO</name>
<comment type="caution">
    <text evidence="2">The sequence shown here is derived from an EMBL/GenBank/DDBJ whole genome shotgun (WGS) entry which is preliminary data.</text>
</comment>
<feature type="region of interest" description="Disordered" evidence="1">
    <location>
        <begin position="206"/>
        <end position="238"/>
    </location>
</feature>
<reference evidence="2" key="1">
    <citation type="journal article" date="2020" name="bioRxiv">
        <title>Genomic and phenotypic heterogeneity of clinical isolates of the human pathogens Aspergillus fumigatus, Aspergillus lentulus and Aspergillus fumigatiaffinis.</title>
        <authorList>
            <person name="dos Santos R.A.C."/>
            <person name="Steenwyk J.L."/>
            <person name="Rivero-Menendez O."/>
            <person name="Mead M.E."/>
            <person name="Silva L.P."/>
            <person name="Bastos R.W."/>
            <person name="Alastruey-Izquierdo A."/>
            <person name="Goldman G.H."/>
            <person name="Rokas A."/>
        </authorList>
    </citation>
    <scope>NUCLEOTIDE SEQUENCE</scope>
    <source>
        <strain evidence="2">CNM-CM6805</strain>
    </source>
</reference>
<accession>A0A8H4GP93</accession>
<evidence type="ECO:0000313" key="3">
    <source>
        <dbReference type="Proteomes" id="UP000653565"/>
    </source>
</evidence>
<gene>
    <name evidence="2" type="ORF">CNMCM6805_005972</name>
</gene>
<feature type="region of interest" description="Disordered" evidence="1">
    <location>
        <begin position="72"/>
        <end position="136"/>
    </location>
</feature>
<feature type="compositionally biased region" description="Polar residues" evidence="1">
    <location>
        <begin position="84"/>
        <end position="93"/>
    </location>
</feature>
<dbReference type="AlphaFoldDB" id="A0A8H4GP93"/>
<evidence type="ECO:0000313" key="2">
    <source>
        <dbReference type="EMBL" id="KAF4225799.1"/>
    </source>
</evidence>
<protein>
    <submittedName>
        <fullName evidence="2">Uncharacterized protein</fullName>
    </submittedName>
</protein>
<dbReference type="EMBL" id="JAAAPX010000344">
    <property type="protein sequence ID" value="KAF4225799.1"/>
    <property type="molecule type" value="Genomic_DNA"/>
</dbReference>
<dbReference type="Proteomes" id="UP000653565">
    <property type="component" value="Unassembled WGS sequence"/>
</dbReference>
<proteinExistence type="predicted"/>
<feature type="compositionally biased region" description="Polar residues" evidence="1">
    <location>
        <begin position="206"/>
        <end position="228"/>
    </location>
</feature>
<feature type="compositionally biased region" description="Low complexity" evidence="1">
    <location>
        <begin position="174"/>
        <end position="188"/>
    </location>
</feature>